<dbReference type="AlphaFoldDB" id="A0A0P6XL32"/>
<dbReference type="STRING" id="1134406.ADN00_09925"/>
<protein>
    <recommendedName>
        <fullName evidence="3">Phage tail protein</fullName>
    </recommendedName>
</protein>
<organism evidence="1 2">
    <name type="scientific">Ornatilinea apprima</name>
    <dbReference type="NCBI Taxonomy" id="1134406"/>
    <lineage>
        <taxon>Bacteria</taxon>
        <taxon>Bacillati</taxon>
        <taxon>Chloroflexota</taxon>
        <taxon>Anaerolineae</taxon>
        <taxon>Anaerolineales</taxon>
        <taxon>Anaerolineaceae</taxon>
        <taxon>Ornatilinea</taxon>
    </lineage>
</organism>
<accession>A0A0P6XL32</accession>
<dbReference type="Pfam" id="PF06841">
    <property type="entry name" value="Phage_T4_gp19"/>
    <property type="match status" value="1"/>
</dbReference>
<evidence type="ECO:0000313" key="2">
    <source>
        <dbReference type="Proteomes" id="UP000050417"/>
    </source>
</evidence>
<gene>
    <name evidence="1" type="ORF">ADN00_09925</name>
</gene>
<dbReference type="InterPro" id="IPR010667">
    <property type="entry name" value="Phage_T4_Gp19"/>
</dbReference>
<dbReference type="RefSeq" id="WP_075062844.1">
    <property type="nucleotide sequence ID" value="NZ_LGCL01000024.1"/>
</dbReference>
<evidence type="ECO:0008006" key="3">
    <source>
        <dbReference type="Google" id="ProtNLM"/>
    </source>
</evidence>
<dbReference type="Proteomes" id="UP000050417">
    <property type="component" value="Unassembled WGS sequence"/>
</dbReference>
<evidence type="ECO:0000313" key="1">
    <source>
        <dbReference type="EMBL" id="KPL76907.1"/>
    </source>
</evidence>
<name>A0A0P6XL32_9CHLR</name>
<dbReference type="EMBL" id="LGCL01000024">
    <property type="protein sequence ID" value="KPL76907.1"/>
    <property type="molecule type" value="Genomic_DNA"/>
</dbReference>
<keyword evidence="2" id="KW-1185">Reference proteome</keyword>
<proteinExistence type="predicted"/>
<sequence length="177" mass="19741">MTDGLYRAIPKSQYTLYEVVEGKPPRALGAFDSFTGGDQVISMVHYNVMDEHGNVTTKFIPGQTTFEPVVLLRPMDIVAKAIYKRFWKAVAGQLTTIKKNYSVSMNDSQGEPLVYWHLANALPVKVSGFDFNMTTESEYTSFEISLQAESIEVEFTKAAKPKVVSEALDAWDEAENG</sequence>
<dbReference type="OrthoDB" id="73314at2"/>
<comment type="caution">
    <text evidence="1">The sequence shown here is derived from an EMBL/GenBank/DDBJ whole genome shotgun (WGS) entry which is preliminary data.</text>
</comment>
<dbReference type="GO" id="GO:0005198">
    <property type="term" value="F:structural molecule activity"/>
    <property type="evidence" value="ECO:0007669"/>
    <property type="project" value="InterPro"/>
</dbReference>
<reference evidence="1 2" key="1">
    <citation type="submission" date="2015-07" db="EMBL/GenBank/DDBJ databases">
        <title>Genome sequence of Ornatilinea apprima DSM 23815.</title>
        <authorList>
            <person name="Hemp J."/>
            <person name="Ward L.M."/>
            <person name="Pace L.A."/>
            <person name="Fischer W.W."/>
        </authorList>
    </citation>
    <scope>NUCLEOTIDE SEQUENCE [LARGE SCALE GENOMIC DNA]</scope>
    <source>
        <strain evidence="1 2">P3M-1</strain>
    </source>
</reference>